<feature type="region of interest" description="Disordered" evidence="6">
    <location>
        <begin position="400"/>
        <end position="497"/>
    </location>
</feature>
<feature type="compositionally biased region" description="Low complexity" evidence="6">
    <location>
        <begin position="519"/>
        <end position="545"/>
    </location>
</feature>
<evidence type="ECO:0000256" key="4">
    <source>
        <dbReference type="ARBA" id="ARBA00023163"/>
    </source>
</evidence>
<dbReference type="SMART" id="SM01043">
    <property type="entry name" value="BTAD"/>
    <property type="match status" value="1"/>
</dbReference>
<dbReference type="Gene3D" id="1.25.40.10">
    <property type="entry name" value="Tetratricopeptide repeat domain"/>
    <property type="match status" value="1"/>
</dbReference>
<evidence type="ECO:0000256" key="3">
    <source>
        <dbReference type="ARBA" id="ARBA00023125"/>
    </source>
</evidence>
<dbReference type="PROSITE" id="PS51755">
    <property type="entry name" value="OMPR_PHOB"/>
    <property type="match status" value="1"/>
</dbReference>
<evidence type="ECO:0000256" key="1">
    <source>
        <dbReference type="ARBA" id="ARBA00005820"/>
    </source>
</evidence>
<dbReference type="InterPro" id="IPR005158">
    <property type="entry name" value="BTAD"/>
</dbReference>
<evidence type="ECO:0000256" key="2">
    <source>
        <dbReference type="ARBA" id="ARBA00023015"/>
    </source>
</evidence>
<dbReference type="AlphaFoldDB" id="A0A1M4EEL4"/>
<feature type="compositionally biased region" description="Basic residues" evidence="6">
    <location>
        <begin position="455"/>
        <end position="466"/>
    </location>
</feature>
<accession>A0A1M4EEL4</accession>
<feature type="compositionally biased region" description="Polar residues" evidence="6">
    <location>
        <begin position="95"/>
        <end position="113"/>
    </location>
</feature>
<feature type="compositionally biased region" description="Low complexity" evidence="6">
    <location>
        <begin position="559"/>
        <end position="573"/>
    </location>
</feature>
<feature type="compositionally biased region" description="Pro residues" evidence="6">
    <location>
        <begin position="424"/>
        <end position="440"/>
    </location>
</feature>
<comment type="similarity">
    <text evidence="1">Belongs to the AfsR/DnrI/RedD regulatory family.</text>
</comment>
<feature type="compositionally biased region" description="Low complexity" evidence="6">
    <location>
        <begin position="402"/>
        <end position="423"/>
    </location>
</feature>
<dbReference type="EMBL" id="LT559118">
    <property type="protein sequence ID" value="SBO97355.1"/>
    <property type="molecule type" value="Genomic_DNA"/>
</dbReference>
<evidence type="ECO:0000256" key="6">
    <source>
        <dbReference type="SAM" id="MobiDB-lite"/>
    </source>
</evidence>
<evidence type="ECO:0000259" key="7">
    <source>
        <dbReference type="PROSITE" id="PS51755"/>
    </source>
</evidence>
<keyword evidence="2" id="KW-0805">Transcription regulation</keyword>
<dbReference type="GO" id="GO:0000160">
    <property type="term" value="P:phosphorelay signal transduction system"/>
    <property type="evidence" value="ECO:0007669"/>
    <property type="project" value="InterPro"/>
</dbReference>
<dbReference type="Pfam" id="PF00486">
    <property type="entry name" value="Trans_reg_C"/>
    <property type="match status" value="1"/>
</dbReference>
<dbReference type="PANTHER" id="PTHR35807">
    <property type="entry name" value="TRANSCRIPTIONAL REGULATOR REDD-RELATED"/>
    <property type="match status" value="1"/>
</dbReference>
<dbReference type="Pfam" id="PF03704">
    <property type="entry name" value="BTAD"/>
    <property type="match status" value="1"/>
</dbReference>
<feature type="domain" description="OmpR/PhoB-type" evidence="7">
    <location>
        <begin position="140"/>
        <end position="245"/>
    </location>
</feature>
<dbReference type="Gene3D" id="1.10.10.10">
    <property type="entry name" value="Winged helix-like DNA-binding domain superfamily/Winged helix DNA-binding domain"/>
    <property type="match status" value="1"/>
</dbReference>
<dbReference type="SUPFAM" id="SSF46894">
    <property type="entry name" value="C-terminal effector domain of the bipartite response regulators"/>
    <property type="match status" value="1"/>
</dbReference>
<feature type="compositionally biased region" description="Low complexity" evidence="6">
    <location>
        <begin position="476"/>
        <end position="494"/>
    </location>
</feature>
<dbReference type="CDD" id="cd15831">
    <property type="entry name" value="BTAD"/>
    <property type="match status" value="1"/>
</dbReference>
<keyword evidence="3 5" id="KW-0238">DNA-binding</keyword>
<dbReference type="SMART" id="SM00862">
    <property type="entry name" value="Trans_reg_C"/>
    <property type="match status" value="1"/>
</dbReference>
<name>A0A1M4EEL4_9ACTN</name>
<proteinExistence type="inferred from homology"/>
<gene>
    <name evidence="8" type="ORF">BN4615_P6871</name>
</gene>
<dbReference type="PANTHER" id="PTHR35807:SF1">
    <property type="entry name" value="TRANSCRIPTIONAL REGULATOR REDD"/>
    <property type="match status" value="1"/>
</dbReference>
<reference evidence="8" key="1">
    <citation type="submission" date="2016-04" db="EMBL/GenBank/DDBJ databases">
        <authorList>
            <person name="Evans L.H."/>
            <person name="Alamgir A."/>
            <person name="Owens N."/>
            <person name="Weber N.D."/>
            <person name="Virtaneva K."/>
            <person name="Barbian K."/>
            <person name="Babar A."/>
            <person name="Rosenke K."/>
        </authorList>
    </citation>
    <scope>NUCLEOTIDE SEQUENCE</scope>
    <source>
        <strain evidence="8">Nono1</strain>
    </source>
</reference>
<feature type="region of interest" description="Disordered" evidence="6">
    <location>
        <begin position="79"/>
        <end position="129"/>
    </location>
</feature>
<feature type="region of interest" description="Disordered" evidence="6">
    <location>
        <begin position="519"/>
        <end position="592"/>
    </location>
</feature>
<dbReference type="InterPro" id="IPR001867">
    <property type="entry name" value="OmpR/PhoB-type_DNA-bd"/>
</dbReference>
<dbReference type="InterPro" id="IPR036388">
    <property type="entry name" value="WH-like_DNA-bd_sf"/>
</dbReference>
<dbReference type="SUPFAM" id="SSF48452">
    <property type="entry name" value="TPR-like"/>
    <property type="match status" value="1"/>
</dbReference>
<dbReference type="InterPro" id="IPR011990">
    <property type="entry name" value="TPR-like_helical_dom_sf"/>
</dbReference>
<keyword evidence="4" id="KW-0804">Transcription</keyword>
<organism evidence="8">
    <name type="scientific">Nonomuraea gerenzanensis</name>
    <dbReference type="NCBI Taxonomy" id="93944"/>
    <lineage>
        <taxon>Bacteria</taxon>
        <taxon>Bacillati</taxon>
        <taxon>Actinomycetota</taxon>
        <taxon>Actinomycetes</taxon>
        <taxon>Streptosporangiales</taxon>
        <taxon>Streptosporangiaceae</taxon>
        <taxon>Nonomuraea</taxon>
    </lineage>
</organism>
<feature type="DNA-binding region" description="OmpR/PhoB-type" evidence="5">
    <location>
        <begin position="140"/>
        <end position="245"/>
    </location>
</feature>
<feature type="compositionally biased region" description="Low complexity" evidence="6">
    <location>
        <begin position="441"/>
        <end position="454"/>
    </location>
</feature>
<sequence length="592" mass="63177">MIPDDLATSDTAGSLRCRGGWVLRSAAVTEASSSGLDGVLDGVLDVRLDVPLAFVLVRALAGTLEGTLDRALEGALEGCGETAGPAPRPEISGFVMNSNPWSSSPSGRTTNEGASPADQDRGGPATSRGQRHSCYFWGGGMSESQGDDVRFEVLGPLRAWRARTSLALGSGRRRTLLAVLLLHANRPVSRDRLIDELWGRRVPAYAVNLLQKHMSSLRAGLEPGRRGRRPSGALTWTEAGYVLRVPSGGLDLEVFEREVRRAREAHAAGDLRGASHAFHAALRLWRGPVCDGLGSPFLDMMRDQLAERRIGAIEECMEVDMALGDQADLVAELRWLVANHPLRERLHGLLMLALYRSGRQAEALAAFRDARRRLMEELGVEPTALLQNLHQRILAADPGLMPPSSAADASPSLSGLPAAGSPARPGPAPDDSPEQGPPPHGTAAHGTAAHGTGTARRRTGGGRARGHLTAGPPPRSSRAGYRSSSAGRRSWSGSTHCWPTTATPAAPWCSPAWRAWARPPWRSTGPTRSNPTSPTASCTSTCADSTRQEHRWSPRTRSRPSWTRSRSNRTSSPQGCTRGPHSSAASSRAAGC</sequence>
<evidence type="ECO:0000256" key="5">
    <source>
        <dbReference type="PROSITE-ProRule" id="PRU01091"/>
    </source>
</evidence>
<protein>
    <submittedName>
        <fullName evidence="8">Transcriptional regulator, SARP family</fullName>
    </submittedName>
</protein>
<dbReference type="GO" id="GO:0003677">
    <property type="term" value="F:DNA binding"/>
    <property type="evidence" value="ECO:0007669"/>
    <property type="project" value="UniProtKB-UniRule"/>
</dbReference>
<evidence type="ECO:0000313" key="8">
    <source>
        <dbReference type="EMBL" id="SBO97355.1"/>
    </source>
</evidence>
<dbReference type="GO" id="GO:0006355">
    <property type="term" value="P:regulation of DNA-templated transcription"/>
    <property type="evidence" value="ECO:0007669"/>
    <property type="project" value="InterPro"/>
</dbReference>
<dbReference type="InterPro" id="IPR051677">
    <property type="entry name" value="AfsR-DnrI-RedD_regulator"/>
</dbReference>
<dbReference type="InterPro" id="IPR016032">
    <property type="entry name" value="Sig_transdc_resp-reg_C-effctor"/>
</dbReference>